<dbReference type="AlphaFoldDB" id="A0A7S1IES5"/>
<dbReference type="EMBL" id="HBGA01056812">
    <property type="protein sequence ID" value="CAD9009820.1"/>
    <property type="molecule type" value="Transcribed_RNA"/>
</dbReference>
<proteinExistence type="predicted"/>
<name>A0A7S1IES5_9EUGL</name>
<gene>
    <name evidence="1" type="ORF">EGYM00392_LOCUS20915</name>
</gene>
<organism evidence="1">
    <name type="scientific">Eutreptiella gymnastica</name>
    <dbReference type="NCBI Taxonomy" id="73025"/>
    <lineage>
        <taxon>Eukaryota</taxon>
        <taxon>Discoba</taxon>
        <taxon>Euglenozoa</taxon>
        <taxon>Euglenida</taxon>
        <taxon>Spirocuta</taxon>
        <taxon>Euglenophyceae</taxon>
        <taxon>Eutreptiales</taxon>
        <taxon>Eutreptiaceae</taxon>
        <taxon>Eutreptiella</taxon>
    </lineage>
</organism>
<accession>A0A7S1IES5</accession>
<evidence type="ECO:0000313" key="1">
    <source>
        <dbReference type="EMBL" id="CAD9009820.1"/>
    </source>
</evidence>
<protein>
    <submittedName>
        <fullName evidence="1">Uncharacterized protein</fullName>
    </submittedName>
</protein>
<sequence length="115" mass="12130">MGMGLVSAVDGQGGDTTPTSVAIGCQGHGVLHGVPHSIPYSVLVARNLVGYRGPSDLFDSPDRLCCADNTHQFPWTRILLALGPTGLVSGWARYLVLPFMNRPPTNGAPIIHHGC</sequence>
<reference evidence="1" key="1">
    <citation type="submission" date="2021-01" db="EMBL/GenBank/DDBJ databases">
        <authorList>
            <person name="Corre E."/>
            <person name="Pelletier E."/>
            <person name="Niang G."/>
            <person name="Scheremetjew M."/>
            <person name="Finn R."/>
            <person name="Kale V."/>
            <person name="Holt S."/>
            <person name="Cochrane G."/>
            <person name="Meng A."/>
            <person name="Brown T."/>
            <person name="Cohen L."/>
        </authorList>
    </citation>
    <scope>NUCLEOTIDE SEQUENCE</scope>
    <source>
        <strain evidence="1">NIES-381</strain>
    </source>
</reference>